<feature type="compositionally biased region" description="Basic and acidic residues" evidence="1">
    <location>
        <begin position="179"/>
        <end position="189"/>
    </location>
</feature>
<protein>
    <submittedName>
        <fullName evidence="2">IS1 family transposase</fullName>
    </submittedName>
</protein>
<gene>
    <name evidence="2" type="ORF">FJM51_23335</name>
</gene>
<name>A0A501WD61_9RHOB</name>
<evidence type="ECO:0000313" key="3">
    <source>
        <dbReference type="Proteomes" id="UP000319255"/>
    </source>
</evidence>
<comment type="caution">
    <text evidence="2">The sequence shown here is derived from an EMBL/GenBank/DDBJ whole genome shotgun (WGS) entry which is preliminary data.</text>
</comment>
<reference evidence="2 3" key="1">
    <citation type="submission" date="2019-06" db="EMBL/GenBank/DDBJ databases">
        <title>A novel bacterium of genus Amaricoccus, isolated from marine sediment.</title>
        <authorList>
            <person name="Huang H."/>
            <person name="Mo K."/>
            <person name="Hu Y."/>
        </authorList>
    </citation>
    <scope>NUCLEOTIDE SEQUENCE [LARGE SCALE GENOMIC DNA]</scope>
    <source>
        <strain evidence="2 3">HB172011</strain>
    </source>
</reference>
<evidence type="ECO:0000313" key="2">
    <source>
        <dbReference type="EMBL" id="TPE43426.1"/>
    </source>
</evidence>
<evidence type="ECO:0000256" key="1">
    <source>
        <dbReference type="SAM" id="MobiDB-lite"/>
    </source>
</evidence>
<dbReference type="RefSeq" id="WP_181164739.1">
    <property type="nucleotide sequence ID" value="NZ_VFRP01000092.1"/>
</dbReference>
<accession>A0A501WD61</accession>
<organism evidence="2 3">
    <name type="scientific">Amaricoccus solimangrovi</name>
    <dbReference type="NCBI Taxonomy" id="2589815"/>
    <lineage>
        <taxon>Bacteria</taxon>
        <taxon>Pseudomonadati</taxon>
        <taxon>Pseudomonadota</taxon>
        <taxon>Alphaproteobacteria</taxon>
        <taxon>Rhodobacterales</taxon>
        <taxon>Paracoccaceae</taxon>
        <taxon>Amaricoccus</taxon>
    </lineage>
</organism>
<feature type="compositionally biased region" description="Basic residues" evidence="1">
    <location>
        <begin position="214"/>
        <end position="224"/>
    </location>
</feature>
<dbReference type="AlphaFoldDB" id="A0A501WD61"/>
<dbReference type="EMBL" id="VFRP01000092">
    <property type="protein sequence ID" value="TPE43426.1"/>
    <property type="molecule type" value="Genomic_DNA"/>
</dbReference>
<feature type="region of interest" description="Disordered" evidence="1">
    <location>
        <begin position="179"/>
        <end position="224"/>
    </location>
</feature>
<dbReference type="Proteomes" id="UP000319255">
    <property type="component" value="Unassembled WGS sequence"/>
</dbReference>
<keyword evidence="3" id="KW-1185">Reference proteome</keyword>
<sequence length="224" mass="25337">MKELWTALRSLDVRMQAIGAIEKRPEGAVACPHRNHDRSTRWGSTRTGVQRMRCPSRRRTFSSSTGTAVARIHSPGRFHQVVADMFCDHPRSCRGLGRALGLDKMTIWRWRQKIIRALGGSGTSNLGGVVEADEKFFRESRKGSREWVRHQRDPIHHPKPDRMRWVDCKRMGTKLDLEVSDPCPHDGGSRGRQARGSIARSQCAAADGSARTMLARRRGPPRRP</sequence>
<proteinExistence type="predicted"/>